<comment type="caution">
    <text evidence="7">The sequence shown here is derived from an EMBL/GenBank/DDBJ whole genome shotgun (WGS) entry which is preliminary data.</text>
</comment>
<evidence type="ECO:0000256" key="2">
    <source>
        <dbReference type="ARBA" id="ARBA00022963"/>
    </source>
</evidence>
<dbReference type="OrthoDB" id="1658288at2759"/>
<organism evidence="7 8">
    <name type="scientific">Cadophora malorum</name>
    <dbReference type="NCBI Taxonomy" id="108018"/>
    <lineage>
        <taxon>Eukaryota</taxon>
        <taxon>Fungi</taxon>
        <taxon>Dikarya</taxon>
        <taxon>Ascomycota</taxon>
        <taxon>Pezizomycotina</taxon>
        <taxon>Leotiomycetes</taxon>
        <taxon>Helotiales</taxon>
        <taxon>Ploettnerulaceae</taxon>
        <taxon>Cadophora</taxon>
    </lineage>
</organism>
<dbReference type="Pfam" id="PF01734">
    <property type="entry name" value="Patatin"/>
    <property type="match status" value="1"/>
</dbReference>
<keyword evidence="8" id="KW-1185">Reference proteome</keyword>
<keyword evidence="2 4" id="KW-0442">Lipid degradation</keyword>
<dbReference type="EMBL" id="JAFJYH010000355">
    <property type="protein sequence ID" value="KAG4412780.1"/>
    <property type="molecule type" value="Genomic_DNA"/>
</dbReference>
<feature type="compositionally biased region" description="Polar residues" evidence="5">
    <location>
        <begin position="1"/>
        <end position="28"/>
    </location>
</feature>
<evidence type="ECO:0000313" key="7">
    <source>
        <dbReference type="EMBL" id="KAG4412780.1"/>
    </source>
</evidence>
<dbReference type="SUPFAM" id="SSF52151">
    <property type="entry name" value="FabD/lysophospholipase-like"/>
    <property type="match status" value="1"/>
</dbReference>
<evidence type="ECO:0000256" key="5">
    <source>
        <dbReference type="SAM" id="MobiDB-lite"/>
    </source>
</evidence>
<dbReference type="PANTHER" id="PTHR24185">
    <property type="entry name" value="CALCIUM-INDEPENDENT PHOSPHOLIPASE A2-GAMMA"/>
    <property type="match status" value="1"/>
</dbReference>
<dbReference type="GO" id="GO:0019369">
    <property type="term" value="P:arachidonate metabolic process"/>
    <property type="evidence" value="ECO:0007669"/>
    <property type="project" value="TreeGrafter"/>
</dbReference>
<feature type="active site" description="Nucleophile" evidence="4">
    <location>
        <position position="219"/>
    </location>
</feature>
<name>A0A8H7W0P8_9HELO</name>
<feature type="region of interest" description="Disordered" evidence="5">
    <location>
        <begin position="132"/>
        <end position="197"/>
    </location>
</feature>
<evidence type="ECO:0000256" key="3">
    <source>
        <dbReference type="ARBA" id="ARBA00023098"/>
    </source>
</evidence>
<feature type="domain" description="PNPLA" evidence="6">
    <location>
        <begin position="103"/>
        <end position="396"/>
    </location>
</feature>
<dbReference type="AlphaFoldDB" id="A0A8H7W0P8"/>
<reference evidence="7" key="1">
    <citation type="submission" date="2021-02" db="EMBL/GenBank/DDBJ databases">
        <title>Genome sequence Cadophora malorum strain M34.</title>
        <authorList>
            <person name="Stefanovic E."/>
            <person name="Vu D."/>
            <person name="Scully C."/>
            <person name="Dijksterhuis J."/>
            <person name="Roader J."/>
            <person name="Houbraken J."/>
        </authorList>
    </citation>
    <scope>NUCLEOTIDE SEQUENCE</scope>
    <source>
        <strain evidence="7">M34</strain>
    </source>
</reference>
<feature type="short sequence motif" description="DGA/G" evidence="4">
    <location>
        <begin position="383"/>
        <end position="385"/>
    </location>
</feature>
<feature type="short sequence motif" description="GXGXXG" evidence="4">
    <location>
        <begin position="107"/>
        <end position="112"/>
    </location>
</feature>
<evidence type="ECO:0000313" key="8">
    <source>
        <dbReference type="Proteomes" id="UP000664132"/>
    </source>
</evidence>
<feature type="compositionally biased region" description="Basic and acidic residues" evidence="5">
    <location>
        <begin position="333"/>
        <end position="345"/>
    </location>
</feature>
<feature type="compositionally biased region" description="Basic and acidic residues" evidence="5">
    <location>
        <begin position="63"/>
        <end position="80"/>
    </location>
</feature>
<feature type="active site" description="Proton acceptor" evidence="4">
    <location>
        <position position="383"/>
    </location>
</feature>
<evidence type="ECO:0000256" key="4">
    <source>
        <dbReference type="PROSITE-ProRule" id="PRU01161"/>
    </source>
</evidence>
<keyword evidence="3 4" id="KW-0443">Lipid metabolism</keyword>
<dbReference type="InterPro" id="IPR016035">
    <property type="entry name" value="Acyl_Trfase/lysoPLipase"/>
</dbReference>
<dbReference type="Gene3D" id="3.40.1090.10">
    <property type="entry name" value="Cytosolic phospholipase A2 catalytic domain"/>
    <property type="match status" value="1"/>
</dbReference>
<feature type="region of interest" description="Disordered" evidence="5">
    <location>
        <begin position="330"/>
        <end position="351"/>
    </location>
</feature>
<dbReference type="GO" id="GO:0016042">
    <property type="term" value="P:lipid catabolic process"/>
    <property type="evidence" value="ECO:0007669"/>
    <property type="project" value="UniProtKB-UniRule"/>
</dbReference>
<feature type="region of interest" description="Disordered" evidence="5">
    <location>
        <begin position="1"/>
        <end position="84"/>
    </location>
</feature>
<dbReference type="GO" id="GO:0047499">
    <property type="term" value="F:calcium-independent phospholipase A2 activity"/>
    <property type="evidence" value="ECO:0007669"/>
    <property type="project" value="TreeGrafter"/>
</dbReference>
<dbReference type="PROSITE" id="PS51635">
    <property type="entry name" value="PNPLA"/>
    <property type="match status" value="1"/>
</dbReference>
<protein>
    <recommendedName>
        <fullName evidence="6">PNPLA domain-containing protein</fullName>
    </recommendedName>
</protein>
<dbReference type="Proteomes" id="UP000664132">
    <property type="component" value="Unassembled WGS sequence"/>
</dbReference>
<feature type="compositionally biased region" description="Basic and acidic residues" evidence="5">
    <location>
        <begin position="187"/>
        <end position="196"/>
    </location>
</feature>
<dbReference type="InterPro" id="IPR002641">
    <property type="entry name" value="PNPLA_dom"/>
</dbReference>
<sequence length="633" mass="71578">MSSSYDNLSTQGPENQPVSSPDSTTSIGRSGDVAQGSVHLLPPANDSTASVHRTPLSGANRESSGEAHSARGRPERRANETAEPLGTAHLTEYVKIWRRNFILSLDGGGVRGYSQLIILKALMDKVAELERTGVGNGGSRADSSFHPIPLEDVRQKKRSVNGKVPRAKTIDLTNGNGNGLHPSAGSDSERDARTDSSSDEENLAQFYPYHYFDWIAGTSTGGLNAIMLGRLRMSVDECLKDYADLAQKVFGKPRLASYRFSPFFWFCPKYSGDRLRDVVKEVVEEHLCQGEGYAFAMNKDMCRTVVVAMKKNINGHEMAHLFRSYDHHRRRQAPVEDREDHRLNPMEKPGPADSSLIWQVARATSAAPSYFKTIKIGEDEYGDGGFGENNPSTRIFWEVSQMNKNIDSANALSLSIGTGISRFTRFKKGLLKRPLGWLNAAKKVSTDCEKGHYQMGSITHWGEQHKYHRFNVPEKATDPSKPKVPRWQRMKTTARRWFGHNGEPLDRGLSKIKLDEWKPRGIWRKESTQEEIERITREYLSDLAVDKELDEVAKAMVDHRRARAATRRWGAYALGVKYECPVGFERCPDDTWTEESYLRRHLIEDHGYPTTTPEERELIEREIKAGKYFEHHH</sequence>
<dbReference type="GO" id="GO:0016020">
    <property type="term" value="C:membrane"/>
    <property type="evidence" value="ECO:0007669"/>
    <property type="project" value="TreeGrafter"/>
</dbReference>
<evidence type="ECO:0000259" key="6">
    <source>
        <dbReference type="PROSITE" id="PS51635"/>
    </source>
</evidence>
<accession>A0A8H7W0P8</accession>
<gene>
    <name evidence="7" type="ORF">IFR04_014095</name>
</gene>
<keyword evidence="1 4" id="KW-0378">Hydrolase</keyword>
<proteinExistence type="predicted"/>
<feature type="short sequence motif" description="GXSXG" evidence="4">
    <location>
        <begin position="217"/>
        <end position="221"/>
    </location>
</feature>
<dbReference type="GO" id="GO:0046486">
    <property type="term" value="P:glycerolipid metabolic process"/>
    <property type="evidence" value="ECO:0007669"/>
    <property type="project" value="UniProtKB-ARBA"/>
</dbReference>
<evidence type="ECO:0000256" key="1">
    <source>
        <dbReference type="ARBA" id="ARBA00022801"/>
    </source>
</evidence>
<dbReference type="PANTHER" id="PTHR24185:SF1">
    <property type="entry name" value="CALCIUM-INDEPENDENT PHOSPHOLIPASE A2-GAMMA"/>
    <property type="match status" value="1"/>
</dbReference>